<organism evidence="2 3">
    <name type="scientific">Penicillium nalgiovense</name>
    <dbReference type="NCBI Taxonomy" id="60175"/>
    <lineage>
        <taxon>Eukaryota</taxon>
        <taxon>Fungi</taxon>
        <taxon>Dikarya</taxon>
        <taxon>Ascomycota</taxon>
        <taxon>Pezizomycotina</taxon>
        <taxon>Eurotiomycetes</taxon>
        <taxon>Eurotiomycetidae</taxon>
        <taxon>Eurotiales</taxon>
        <taxon>Aspergillaceae</taxon>
        <taxon>Penicillium</taxon>
    </lineage>
</organism>
<dbReference type="InterPro" id="IPR021822">
    <property type="entry name" value="DUF3405"/>
</dbReference>
<name>A0A9W4H993_PENNA</name>
<dbReference type="PANTHER" id="PTHR36205">
    <property type="entry name" value="CHROMOSOME 19, WHOLE GENOME SHOTGUN SEQUENCE"/>
    <property type="match status" value="1"/>
</dbReference>
<proteinExistence type="predicted"/>
<comment type="caution">
    <text evidence="2">The sequence shown here is derived from an EMBL/GenBank/DDBJ whole genome shotgun (WGS) entry which is preliminary data.</text>
</comment>
<evidence type="ECO:0000313" key="3">
    <source>
        <dbReference type="Proteomes" id="UP001153461"/>
    </source>
</evidence>
<dbReference type="OrthoDB" id="3353407at2759"/>
<dbReference type="Proteomes" id="UP001153461">
    <property type="component" value="Unassembled WGS sequence"/>
</dbReference>
<dbReference type="AlphaFoldDB" id="A0A9W4H993"/>
<evidence type="ECO:0000313" key="2">
    <source>
        <dbReference type="EMBL" id="CAG7937411.1"/>
    </source>
</evidence>
<dbReference type="EMBL" id="CAJVNV010000003">
    <property type="protein sequence ID" value="CAG7937411.1"/>
    <property type="molecule type" value="Genomic_DNA"/>
</dbReference>
<sequence length="600" mass="69396">MLFKGTDLALQKLSMVLIASCVFVMVLLPQITEYILPLGLRKDDHYSVSPPIPYFPYPEYNSAAWKRKWKGSYKLCVGPDGALLDPEDENTAMKGYRWNQSEFPTPIFGSYEAWNLDKDLCVDPSSRYGVYGYKVNTREDVESRTSRGWGGVNWADLQRACLERNSERYNKWDPGPKKPTLHIQQNQHVEFGHRKHDYRKTRLPRFHHRTAVILRSTIDMKYTTNDIHNIRAMVMELSLLSGAEYEVIILVDANDQILPNPMDNVAMDSLKEEYLPEELRELAVFFNTKLLEDWYPTIDVHQAMYQYFQPVQIFSQLHQEYDFIWQFEMDARYTGHLYHLLEQATAFAKQQPRKHLWERNSYFYIPTVHGTWDEFNKMVDQDMADLPTIWGPVPVKGLNFSKEAHFPPPMPTAEIDTSGWGIGEEADVITWLPQFNPANTGWPMRDVIYGFTQGPDTPRRSSPVAMSRLSARLLRMMHADLAEKGLGLGSEMSPTSWALYYGLKSVQIPQPVYHAHKWNPEELNRRANSGGPGAISAGSDSIWTWDMHHDILKNMTYMFDSEYPGRLYRAWLGKGVADERANRLICLPPMLLHPVKNTMV</sequence>
<reference evidence="2" key="1">
    <citation type="submission" date="2021-07" db="EMBL/GenBank/DDBJ databases">
        <authorList>
            <person name="Branca A.L. A."/>
        </authorList>
    </citation>
    <scope>NUCLEOTIDE SEQUENCE</scope>
</reference>
<dbReference type="PANTHER" id="PTHR36205:SF4">
    <property type="match status" value="1"/>
</dbReference>
<dbReference type="Pfam" id="PF11885">
    <property type="entry name" value="DUF3405"/>
    <property type="match status" value="1"/>
</dbReference>
<keyword evidence="1" id="KW-0472">Membrane</keyword>
<protein>
    <submittedName>
        <fullName evidence="2">Uncharacterized protein</fullName>
    </submittedName>
</protein>
<gene>
    <name evidence="2" type="ORF">PNAL_LOCUS95</name>
</gene>
<accession>A0A9W4H993</accession>
<keyword evidence="1" id="KW-0812">Transmembrane</keyword>
<evidence type="ECO:0000256" key="1">
    <source>
        <dbReference type="SAM" id="Phobius"/>
    </source>
</evidence>
<keyword evidence="1" id="KW-1133">Transmembrane helix</keyword>
<feature type="transmembrane region" description="Helical" evidence="1">
    <location>
        <begin position="12"/>
        <end position="31"/>
    </location>
</feature>